<proteinExistence type="predicted"/>
<comment type="caution">
    <text evidence="1">The sequence shown here is derived from an EMBL/GenBank/DDBJ whole genome shotgun (WGS) entry which is preliminary data.</text>
</comment>
<dbReference type="OrthoDB" id="8453134at2"/>
<dbReference type="EMBL" id="VAUP01000015">
    <property type="protein sequence ID" value="TLX43474.1"/>
    <property type="molecule type" value="Genomic_DNA"/>
</dbReference>
<dbReference type="AlphaFoldDB" id="A0A6C1KKB3"/>
<accession>A0A6C1KKB3</accession>
<sequence>MSFTGIPAAYLVMSMVRSRGNLVLESETVCFDRDLAVAIATDDCGCCAWSGVYPLDANGRCVTGSPIFCRGSLSDGFRADQDGIKTANHGEAALSAP</sequence>
<evidence type="ECO:0000313" key="1">
    <source>
        <dbReference type="EMBL" id="TLX43474.1"/>
    </source>
</evidence>
<dbReference type="Proteomes" id="UP000305131">
    <property type="component" value="Unassembled WGS sequence"/>
</dbReference>
<dbReference type="RefSeq" id="WP_138398396.1">
    <property type="nucleotide sequence ID" value="NZ_JBAFVI010000001.1"/>
</dbReference>
<organism evidence="1 2">
    <name type="scientific">Xanthobacter autotrophicus</name>
    <dbReference type="NCBI Taxonomy" id="280"/>
    <lineage>
        <taxon>Bacteria</taxon>
        <taxon>Pseudomonadati</taxon>
        <taxon>Pseudomonadota</taxon>
        <taxon>Alphaproteobacteria</taxon>
        <taxon>Hyphomicrobiales</taxon>
        <taxon>Xanthobacteraceae</taxon>
        <taxon>Xanthobacter</taxon>
    </lineage>
</organism>
<gene>
    <name evidence="1" type="ORF">FBQ73_04920</name>
</gene>
<dbReference type="GeneID" id="95772800"/>
<reference evidence="1 2" key="1">
    <citation type="submission" date="2019-05" db="EMBL/GenBank/DDBJ databases">
        <authorList>
            <person name="Zhou X."/>
        </authorList>
    </citation>
    <scope>NUCLEOTIDE SEQUENCE [LARGE SCALE GENOMIC DNA]</scope>
    <source>
        <strain evidence="1 2">DSM 432</strain>
    </source>
</reference>
<name>A0A6C1KKB3_XANAU</name>
<evidence type="ECO:0000313" key="2">
    <source>
        <dbReference type="Proteomes" id="UP000305131"/>
    </source>
</evidence>
<protein>
    <submittedName>
        <fullName evidence="1">Uncharacterized protein</fullName>
    </submittedName>
</protein>